<dbReference type="InterPro" id="IPR011991">
    <property type="entry name" value="ArsR-like_HTH"/>
</dbReference>
<dbReference type="Proteomes" id="UP000241895">
    <property type="component" value="Unassembled WGS sequence"/>
</dbReference>
<dbReference type="SMART" id="SM00418">
    <property type="entry name" value="HTH_ARSR"/>
    <property type="match status" value="1"/>
</dbReference>
<proteinExistence type="predicted"/>
<keyword evidence="1" id="KW-0805">Transcription regulation</keyword>
<dbReference type="Gene3D" id="1.10.10.10">
    <property type="entry name" value="Winged helix-like DNA-binding domain superfamily/Winged helix DNA-binding domain"/>
    <property type="match status" value="1"/>
</dbReference>
<dbReference type="PANTHER" id="PTHR43132">
    <property type="entry name" value="ARSENICAL RESISTANCE OPERON REPRESSOR ARSR-RELATED"/>
    <property type="match status" value="1"/>
</dbReference>
<dbReference type="NCBIfam" id="NF033788">
    <property type="entry name" value="HTH_metalloreg"/>
    <property type="match status" value="1"/>
</dbReference>
<dbReference type="InterPro" id="IPR036388">
    <property type="entry name" value="WH-like_DNA-bd_sf"/>
</dbReference>
<dbReference type="SUPFAM" id="SSF46785">
    <property type="entry name" value="Winged helix' DNA-binding domain"/>
    <property type="match status" value="1"/>
</dbReference>
<dbReference type="EMBL" id="PXNS01000009">
    <property type="protein sequence ID" value="PTL93475.1"/>
    <property type="molecule type" value="Genomic_DNA"/>
</dbReference>
<evidence type="ECO:0000256" key="1">
    <source>
        <dbReference type="ARBA" id="ARBA00023015"/>
    </source>
</evidence>
<reference evidence="5 6" key="1">
    <citation type="submission" date="2018-03" db="EMBL/GenBank/DDBJ databases">
        <authorList>
            <person name="Zhou J."/>
            <person name="Li X."/>
            <person name="Xue M."/>
            <person name="Yin J."/>
        </authorList>
    </citation>
    <scope>NUCLEOTIDE SEQUENCE [LARGE SCALE GENOMIC DNA]</scope>
    <source>
        <strain evidence="5 6">SYSU ZJ2214</strain>
    </source>
</reference>
<dbReference type="RefSeq" id="WP_108133169.1">
    <property type="nucleotide sequence ID" value="NZ_PXNS01000009.1"/>
</dbReference>
<keyword evidence="2" id="KW-0238">DNA-binding</keyword>
<dbReference type="Pfam" id="PF01022">
    <property type="entry name" value="HTH_5"/>
    <property type="match status" value="1"/>
</dbReference>
<keyword evidence="3" id="KW-0804">Transcription</keyword>
<evidence type="ECO:0000259" key="4">
    <source>
        <dbReference type="PROSITE" id="PS50987"/>
    </source>
</evidence>
<dbReference type="InterPro" id="IPR001845">
    <property type="entry name" value="HTH_ArsR_DNA-bd_dom"/>
</dbReference>
<dbReference type="PROSITE" id="PS50987">
    <property type="entry name" value="HTH_ARSR_2"/>
    <property type="match status" value="1"/>
</dbReference>
<dbReference type="PRINTS" id="PR00778">
    <property type="entry name" value="HTHARSR"/>
</dbReference>
<dbReference type="InterPro" id="IPR036390">
    <property type="entry name" value="WH_DNA-bd_sf"/>
</dbReference>
<protein>
    <recommendedName>
        <fullName evidence="4">HTH arsR-type domain-containing protein</fullName>
    </recommendedName>
</protein>
<keyword evidence="6" id="KW-1185">Reference proteome</keyword>
<organism evidence="5 6">
    <name type="scientific">Halomonas litopenaei</name>
    <dbReference type="NCBI Taxonomy" id="2109328"/>
    <lineage>
        <taxon>Bacteria</taxon>
        <taxon>Pseudomonadati</taxon>
        <taxon>Pseudomonadota</taxon>
        <taxon>Gammaproteobacteria</taxon>
        <taxon>Oceanospirillales</taxon>
        <taxon>Halomonadaceae</taxon>
        <taxon>Halomonas</taxon>
    </lineage>
</organism>
<dbReference type="PANTHER" id="PTHR43132:SF2">
    <property type="entry name" value="ARSENICAL RESISTANCE OPERON REPRESSOR ARSR-RELATED"/>
    <property type="match status" value="1"/>
</dbReference>
<evidence type="ECO:0000256" key="3">
    <source>
        <dbReference type="ARBA" id="ARBA00023163"/>
    </source>
</evidence>
<gene>
    <name evidence="5" type="ORF">C6W88_15805</name>
</gene>
<dbReference type="InterPro" id="IPR051011">
    <property type="entry name" value="Metal_resp_trans_reg"/>
</dbReference>
<dbReference type="CDD" id="cd00090">
    <property type="entry name" value="HTH_ARSR"/>
    <property type="match status" value="1"/>
</dbReference>
<evidence type="ECO:0000256" key="2">
    <source>
        <dbReference type="ARBA" id="ARBA00023125"/>
    </source>
</evidence>
<evidence type="ECO:0000313" key="6">
    <source>
        <dbReference type="Proteomes" id="UP000241895"/>
    </source>
</evidence>
<feature type="domain" description="HTH arsR-type" evidence="4">
    <location>
        <begin position="1"/>
        <end position="90"/>
    </location>
</feature>
<comment type="caution">
    <text evidence="5">The sequence shown here is derived from an EMBL/GenBank/DDBJ whole genome shotgun (WGS) entry which is preliminary data.</text>
</comment>
<accession>A0ABX5IVI7</accession>
<name>A0ABX5IVI7_9GAMM</name>
<evidence type="ECO:0000313" key="5">
    <source>
        <dbReference type="EMBL" id="PTL93475.1"/>
    </source>
</evidence>
<sequence>MSFDVDELLYLAAFPTRAEILNVVQKFDPICVSRISEVLSLTQNQTSKHLTKLREAGLVKADRSGRTVYYRLADEPCLRDFLKWRRRYRQ</sequence>